<comment type="caution">
    <text evidence="2">The sequence shown here is derived from an EMBL/GenBank/DDBJ whole genome shotgun (WGS) entry which is preliminary data.</text>
</comment>
<sequence>MRILSPLQRIIANSSQPDKGFP</sequence>
<reference evidence="2" key="1">
    <citation type="submission" date="2018-01" db="EMBL/GenBank/DDBJ databases">
        <authorList>
            <person name="Clerissi C."/>
        </authorList>
    </citation>
    <scope>NUCLEOTIDE SEQUENCE [LARGE SCALE GENOMIC DNA]</scope>
    <source>
        <strain evidence="2">Cupriavidus taiwanensis STM 6021</strain>
    </source>
</reference>
<accession>A0A7Z7NLD4</accession>
<proteinExistence type="predicted"/>
<evidence type="ECO:0000256" key="1">
    <source>
        <dbReference type="SAM" id="MobiDB-lite"/>
    </source>
</evidence>
<dbReference type="AlphaFoldDB" id="A0A7Z7NLD4"/>
<protein>
    <submittedName>
        <fullName evidence="2">Uncharacterized protein</fullName>
    </submittedName>
</protein>
<dbReference type="Proteomes" id="UP000257139">
    <property type="component" value="Chromosome CBM2594_a"/>
</dbReference>
<feature type="region of interest" description="Disordered" evidence="1">
    <location>
        <begin position="1"/>
        <end position="22"/>
    </location>
</feature>
<name>A0A7Z7NLD4_9BURK</name>
<organism evidence="2">
    <name type="scientific">Cupriavidus taiwanensis</name>
    <dbReference type="NCBI Taxonomy" id="164546"/>
    <lineage>
        <taxon>Bacteria</taxon>
        <taxon>Pseudomonadati</taxon>
        <taxon>Pseudomonadota</taxon>
        <taxon>Betaproteobacteria</taxon>
        <taxon>Burkholderiales</taxon>
        <taxon>Burkholderiaceae</taxon>
        <taxon>Cupriavidus</taxon>
    </lineage>
</organism>
<evidence type="ECO:0000313" key="2">
    <source>
        <dbReference type="EMBL" id="SPC09316.1"/>
    </source>
</evidence>
<feature type="compositionally biased region" description="Polar residues" evidence="1">
    <location>
        <begin position="11"/>
        <end position="22"/>
    </location>
</feature>
<dbReference type="EMBL" id="OGUU01000008">
    <property type="protein sequence ID" value="SPC09316.1"/>
    <property type="molecule type" value="Genomic_DNA"/>
</dbReference>
<gene>
    <name evidence="2" type="ORF">CBM2594_A40639</name>
</gene>